<evidence type="ECO:0000313" key="2">
    <source>
        <dbReference type="EMBL" id="KAJ5204766.1"/>
    </source>
</evidence>
<dbReference type="GeneID" id="83180008"/>
<keyword evidence="3" id="KW-1185">Reference proteome</keyword>
<dbReference type="RefSeq" id="XP_058309245.1">
    <property type="nucleotide sequence ID" value="XM_058452707.1"/>
</dbReference>
<organism evidence="2 3">
    <name type="scientific">Penicillium cinerascens</name>
    <dbReference type="NCBI Taxonomy" id="70096"/>
    <lineage>
        <taxon>Eukaryota</taxon>
        <taxon>Fungi</taxon>
        <taxon>Dikarya</taxon>
        <taxon>Ascomycota</taxon>
        <taxon>Pezizomycotina</taxon>
        <taxon>Eurotiomycetes</taxon>
        <taxon>Eurotiomycetidae</taxon>
        <taxon>Eurotiales</taxon>
        <taxon>Aspergillaceae</taxon>
        <taxon>Penicillium</taxon>
    </lineage>
</organism>
<name>A0A9W9MNW2_9EURO</name>
<reference evidence="2" key="2">
    <citation type="journal article" date="2023" name="IMA Fungus">
        <title>Comparative genomic study of the Penicillium genus elucidates a diverse pangenome and 15 lateral gene transfer events.</title>
        <authorList>
            <person name="Petersen C."/>
            <person name="Sorensen T."/>
            <person name="Nielsen M.R."/>
            <person name="Sondergaard T.E."/>
            <person name="Sorensen J.L."/>
            <person name="Fitzpatrick D.A."/>
            <person name="Frisvad J.C."/>
            <person name="Nielsen K.L."/>
        </authorList>
    </citation>
    <scope>NUCLEOTIDE SEQUENCE</scope>
    <source>
        <strain evidence="2">IBT 15544</strain>
    </source>
</reference>
<dbReference type="OrthoDB" id="4301157at2759"/>
<evidence type="ECO:0000313" key="3">
    <source>
        <dbReference type="Proteomes" id="UP001150904"/>
    </source>
</evidence>
<proteinExistence type="predicted"/>
<feature type="region of interest" description="Disordered" evidence="1">
    <location>
        <begin position="1"/>
        <end position="39"/>
    </location>
</feature>
<accession>A0A9W9MNW2</accession>
<protein>
    <submittedName>
        <fullName evidence="2">Uncharacterized protein</fullName>
    </submittedName>
</protein>
<reference evidence="2" key="1">
    <citation type="submission" date="2022-12" db="EMBL/GenBank/DDBJ databases">
        <authorList>
            <person name="Petersen C."/>
        </authorList>
    </citation>
    <scope>NUCLEOTIDE SEQUENCE</scope>
    <source>
        <strain evidence="2">IBT 15544</strain>
    </source>
</reference>
<gene>
    <name evidence="2" type="ORF">N7498_005645</name>
</gene>
<dbReference type="Proteomes" id="UP001150904">
    <property type="component" value="Unassembled WGS sequence"/>
</dbReference>
<feature type="compositionally biased region" description="Low complexity" evidence="1">
    <location>
        <begin position="11"/>
        <end position="31"/>
    </location>
</feature>
<dbReference type="AlphaFoldDB" id="A0A9W9MNW2"/>
<sequence length="182" mass="20924">MASCESGPLPTSTTANLASSTDSSSTGSAESPIERTPEGIIMVERPCDTDNLAHNAPTRHYFEITRELNTISFSDKDRQLLKAIDRLQGLHYAHRSCTVAKWRLDEKVRLDVIWLMCTFEDYLQSKDWPETPKGDESRTLLDMCKFIFYSPYVKQDLEKMEEGPQKDVLMRLYHCICTRYTT</sequence>
<dbReference type="EMBL" id="JAPQKR010000012">
    <property type="protein sequence ID" value="KAJ5204766.1"/>
    <property type="molecule type" value="Genomic_DNA"/>
</dbReference>
<comment type="caution">
    <text evidence="2">The sequence shown here is derived from an EMBL/GenBank/DDBJ whole genome shotgun (WGS) entry which is preliminary data.</text>
</comment>
<evidence type="ECO:0000256" key="1">
    <source>
        <dbReference type="SAM" id="MobiDB-lite"/>
    </source>
</evidence>